<evidence type="ECO:0000313" key="2">
    <source>
        <dbReference type="Proteomes" id="UP000663836"/>
    </source>
</evidence>
<gene>
    <name evidence="1" type="ORF">JBS370_LOCUS35532</name>
</gene>
<feature type="non-terminal residue" evidence="1">
    <location>
        <position position="1"/>
    </location>
</feature>
<dbReference type="AlphaFoldDB" id="A0A819ZYL2"/>
<sequence length="246" mass="29249">MLIVNVLKSFRSSFWLEEKRWFVAYQDYCLFSIPHFAPNHVDISQQLRIHSTAPDNKSVYDQINKITMKTAAIKHNHYFTHIKTLELKCSVSLKTVASIIDLNHIKHLTVLSLSDVLKFMPLEYVMPHFCELTIENNVTIDIIKQISHYRFLQIRKLEIGVNEKQVDYIIEKLFLLFPCVQHLIYKSTIPTKDIMIHKFIFFQTPSSIIRHSRRLTKDNFTCRVHHSHIVDSLNNHFWIRFWIGEQ</sequence>
<dbReference type="Proteomes" id="UP000663836">
    <property type="component" value="Unassembled WGS sequence"/>
</dbReference>
<proteinExistence type="predicted"/>
<comment type="caution">
    <text evidence="1">The sequence shown here is derived from an EMBL/GenBank/DDBJ whole genome shotgun (WGS) entry which is preliminary data.</text>
</comment>
<evidence type="ECO:0000313" key="1">
    <source>
        <dbReference type="EMBL" id="CAF4181410.1"/>
    </source>
</evidence>
<dbReference type="EMBL" id="CAJOBD010012531">
    <property type="protein sequence ID" value="CAF4181410.1"/>
    <property type="molecule type" value="Genomic_DNA"/>
</dbReference>
<name>A0A819ZYL2_9BILA</name>
<organism evidence="1 2">
    <name type="scientific">Rotaria sordida</name>
    <dbReference type="NCBI Taxonomy" id="392033"/>
    <lineage>
        <taxon>Eukaryota</taxon>
        <taxon>Metazoa</taxon>
        <taxon>Spiralia</taxon>
        <taxon>Gnathifera</taxon>
        <taxon>Rotifera</taxon>
        <taxon>Eurotatoria</taxon>
        <taxon>Bdelloidea</taxon>
        <taxon>Philodinida</taxon>
        <taxon>Philodinidae</taxon>
        <taxon>Rotaria</taxon>
    </lineage>
</organism>
<reference evidence="1" key="1">
    <citation type="submission" date="2021-02" db="EMBL/GenBank/DDBJ databases">
        <authorList>
            <person name="Nowell W R."/>
        </authorList>
    </citation>
    <scope>NUCLEOTIDE SEQUENCE</scope>
</reference>
<accession>A0A819ZYL2</accession>
<protein>
    <submittedName>
        <fullName evidence="1">Uncharacterized protein</fullName>
    </submittedName>
</protein>